<feature type="domain" description="Pyrroline-5-carboxylate reductase dimerisation" evidence="5">
    <location>
        <begin position="241"/>
        <end position="349"/>
    </location>
</feature>
<reference evidence="6 7" key="1">
    <citation type="submission" date="2019-04" db="EMBL/GenBank/DDBJ databases">
        <title>Friends and foes A comparative genomics study of 23 Aspergillus species from section Flavi.</title>
        <authorList>
            <consortium name="DOE Joint Genome Institute"/>
            <person name="Kjaerbolling I."/>
            <person name="Vesth T."/>
            <person name="Frisvad J.C."/>
            <person name="Nybo J.L."/>
            <person name="Theobald S."/>
            <person name="Kildgaard S."/>
            <person name="Isbrandt T."/>
            <person name="Kuo A."/>
            <person name="Sato A."/>
            <person name="Lyhne E.K."/>
            <person name="Kogle M.E."/>
            <person name="Wiebenga A."/>
            <person name="Kun R.S."/>
            <person name="Lubbers R.J."/>
            <person name="Makela M.R."/>
            <person name="Barry K."/>
            <person name="Chovatia M."/>
            <person name="Clum A."/>
            <person name="Daum C."/>
            <person name="Haridas S."/>
            <person name="He G."/>
            <person name="LaButti K."/>
            <person name="Lipzen A."/>
            <person name="Mondo S."/>
            <person name="Riley R."/>
            <person name="Salamov A."/>
            <person name="Simmons B.A."/>
            <person name="Magnuson J.K."/>
            <person name="Henrissat B."/>
            <person name="Mortensen U.H."/>
            <person name="Larsen T.O."/>
            <person name="Devries R.P."/>
            <person name="Grigoriev I.V."/>
            <person name="Machida M."/>
            <person name="Baker S.E."/>
            <person name="Andersen M.R."/>
        </authorList>
    </citation>
    <scope>NUCLEOTIDE SEQUENCE [LARGE SCALE GENOMIC DNA]</scope>
    <source>
        <strain evidence="6 7">CBS 151.66</strain>
    </source>
</reference>
<evidence type="ECO:0000313" key="6">
    <source>
        <dbReference type="EMBL" id="KAB8075259.1"/>
    </source>
</evidence>
<dbReference type="Gene3D" id="3.40.50.720">
    <property type="entry name" value="NAD(P)-binding Rossmann-like Domain"/>
    <property type="match status" value="1"/>
</dbReference>
<dbReference type="PANTHER" id="PTHR11645:SF0">
    <property type="entry name" value="PYRROLINE-5-CARBOXYLATE REDUCTASE 3"/>
    <property type="match status" value="1"/>
</dbReference>
<dbReference type="AlphaFoldDB" id="A0A5N5X3Q2"/>
<dbReference type="SUPFAM" id="SSF51735">
    <property type="entry name" value="NAD(P)-binding Rossmann-fold domains"/>
    <property type="match status" value="1"/>
</dbReference>
<dbReference type="PANTHER" id="PTHR11645">
    <property type="entry name" value="PYRROLINE-5-CARBOXYLATE REDUCTASE"/>
    <property type="match status" value="1"/>
</dbReference>
<dbReference type="InterPro" id="IPR029036">
    <property type="entry name" value="P5CR_dimer"/>
</dbReference>
<dbReference type="Pfam" id="PF14748">
    <property type="entry name" value="P5CR_dimer"/>
    <property type="match status" value="1"/>
</dbReference>
<comment type="similarity">
    <text evidence="1">Belongs to the pyrroline-5-carboxylate reductase family.</text>
</comment>
<keyword evidence="2" id="KW-0521">NADP</keyword>
<dbReference type="GO" id="GO:0004735">
    <property type="term" value="F:pyrroline-5-carboxylate reductase activity"/>
    <property type="evidence" value="ECO:0007669"/>
    <property type="project" value="InterPro"/>
</dbReference>
<evidence type="ECO:0000256" key="1">
    <source>
        <dbReference type="ARBA" id="ARBA00005525"/>
    </source>
</evidence>
<name>A0A5N5X3Q2_9EURO</name>
<accession>A0A5N5X3Q2</accession>
<sequence length="360" mass="37882">MAILGCGNMGTAILDGILAAIKQPQCRKRLPTQLRPSRFIACVNRAESVTRLERRYGDYLHTIGSINSGSGPSAVSRISNDSDRMTNSSPSAVVQIWQNNTAEAVKRADVILLACQPSQAAGILADTSLRQHLSRKLLLSICVGVSASQIQRLIYGDNKGNGRSGAVIGSNVMQDKHEFERCYVVHAMPNTASTLGESATALSSITTTDEGAGIKPLPTELEELAAWIFSSIGTVTYVSPALMNVASVTGASTVAFYATALQGVVNGAISMGLSEKDALQLAAQAMKGTAEMALTNVEMMNAQTWPGEIRDKVMTPNGCTARGISVLDGAKAGEAFAEATKQAVERVFELGREASSTPSG</sequence>
<dbReference type="HAMAP" id="MF_01925">
    <property type="entry name" value="P5C_reductase"/>
    <property type="match status" value="1"/>
</dbReference>
<dbReference type="InterPro" id="IPR008927">
    <property type="entry name" value="6-PGluconate_DH-like_C_sf"/>
</dbReference>
<evidence type="ECO:0000256" key="3">
    <source>
        <dbReference type="ARBA" id="ARBA00023002"/>
    </source>
</evidence>
<dbReference type="InterPro" id="IPR036291">
    <property type="entry name" value="NAD(P)-bd_dom_sf"/>
</dbReference>
<protein>
    <submittedName>
        <fullName evidence="6">Pyrroline-5-carboxylate reductase dimerization-domain-containing protein</fullName>
    </submittedName>
</protein>
<dbReference type="Pfam" id="PF03807">
    <property type="entry name" value="F420_oxidored"/>
    <property type="match status" value="1"/>
</dbReference>
<evidence type="ECO:0000256" key="2">
    <source>
        <dbReference type="ARBA" id="ARBA00022857"/>
    </source>
</evidence>
<feature type="domain" description="Pyrroline-5-carboxylate reductase catalytic N-terminal" evidence="4">
    <location>
        <begin position="2"/>
        <end position="143"/>
    </location>
</feature>
<dbReference type="GO" id="GO:0055129">
    <property type="term" value="P:L-proline biosynthetic process"/>
    <property type="evidence" value="ECO:0007669"/>
    <property type="project" value="TreeGrafter"/>
</dbReference>
<proteinExistence type="inferred from homology"/>
<dbReference type="InterPro" id="IPR000304">
    <property type="entry name" value="Pyrroline-COOH_reductase"/>
</dbReference>
<evidence type="ECO:0000313" key="7">
    <source>
        <dbReference type="Proteomes" id="UP000326565"/>
    </source>
</evidence>
<dbReference type="EMBL" id="ML732197">
    <property type="protein sequence ID" value="KAB8075259.1"/>
    <property type="molecule type" value="Genomic_DNA"/>
</dbReference>
<gene>
    <name evidence="6" type="ORF">BDV29DRAFT_155873</name>
</gene>
<dbReference type="Gene3D" id="1.10.3730.10">
    <property type="entry name" value="ProC C-terminal domain-like"/>
    <property type="match status" value="1"/>
</dbReference>
<keyword evidence="7" id="KW-1185">Reference proteome</keyword>
<dbReference type="Proteomes" id="UP000326565">
    <property type="component" value="Unassembled WGS sequence"/>
</dbReference>
<dbReference type="SUPFAM" id="SSF48179">
    <property type="entry name" value="6-phosphogluconate dehydrogenase C-terminal domain-like"/>
    <property type="match status" value="1"/>
</dbReference>
<evidence type="ECO:0000259" key="4">
    <source>
        <dbReference type="Pfam" id="PF03807"/>
    </source>
</evidence>
<organism evidence="6 7">
    <name type="scientific">Aspergillus leporis</name>
    <dbReference type="NCBI Taxonomy" id="41062"/>
    <lineage>
        <taxon>Eukaryota</taxon>
        <taxon>Fungi</taxon>
        <taxon>Dikarya</taxon>
        <taxon>Ascomycota</taxon>
        <taxon>Pezizomycotina</taxon>
        <taxon>Eurotiomycetes</taxon>
        <taxon>Eurotiomycetidae</taxon>
        <taxon>Eurotiales</taxon>
        <taxon>Aspergillaceae</taxon>
        <taxon>Aspergillus</taxon>
        <taxon>Aspergillus subgen. Circumdati</taxon>
    </lineage>
</organism>
<keyword evidence="3" id="KW-0560">Oxidoreductase</keyword>
<dbReference type="InterPro" id="IPR028939">
    <property type="entry name" value="P5C_Rdtase_cat_N"/>
</dbReference>
<dbReference type="OrthoDB" id="10263291at2759"/>
<evidence type="ECO:0000259" key="5">
    <source>
        <dbReference type="Pfam" id="PF14748"/>
    </source>
</evidence>